<dbReference type="AlphaFoldDB" id="A0A518B6V3"/>
<sequence>MRVFYKVISGVVTFGDTPPPRDLYAGPTARDKVDPKEHTSGTGPGAVKAPLGGQTGKGDRSLGNVNRDDKTAIELFLAGIRGWEAGLRRTLNAR</sequence>
<dbReference type="KEGG" id="knv:Pan216_35730"/>
<accession>A0A518B6V3</accession>
<name>A0A518B6V3_9BACT</name>
<evidence type="ECO:0000313" key="3">
    <source>
        <dbReference type="Proteomes" id="UP000317093"/>
    </source>
</evidence>
<gene>
    <name evidence="2" type="ORF">Pan216_35730</name>
</gene>
<proteinExistence type="predicted"/>
<evidence type="ECO:0000313" key="2">
    <source>
        <dbReference type="EMBL" id="QDU62704.1"/>
    </source>
</evidence>
<feature type="compositionally biased region" description="Basic and acidic residues" evidence="1">
    <location>
        <begin position="29"/>
        <end position="39"/>
    </location>
</feature>
<feature type="region of interest" description="Disordered" evidence="1">
    <location>
        <begin position="16"/>
        <end position="65"/>
    </location>
</feature>
<protein>
    <submittedName>
        <fullName evidence="2">Uncharacterized protein</fullName>
    </submittedName>
</protein>
<dbReference type="EMBL" id="CP036279">
    <property type="protein sequence ID" value="QDU62704.1"/>
    <property type="molecule type" value="Genomic_DNA"/>
</dbReference>
<keyword evidence="3" id="KW-1185">Reference proteome</keyword>
<dbReference type="Proteomes" id="UP000317093">
    <property type="component" value="Chromosome"/>
</dbReference>
<reference evidence="2 3" key="1">
    <citation type="submission" date="2019-02" db="EMBL/GenBank/DDBJ databases">
        <title>Deep-cultivation of Planctomycetes and their phenomic and genomic characterization uncovers novel biology.</title>
        <authorList>
            <person name="Wiegand S."/>
            <person name="Jogler M."/>
            <person name="Boedeker C."/>
            <person name="Pinto D."/>
            <person name="Vollmers J."/>
            <person name="Rivas-Marin E."/>
            <person name="Kohn T."/>
            <person name="Peeters S.H."/>
            <person name="Heuer A."/>
            <person name="Rast P."/>
            <person name="Oberbeckmann S."/>
            <person name="Bunk B."/>
            <person name="Jeske O."/>
            <person name="Meyerdierks A."/>
            <person name="Storesund J.E."/>
            <person name="Kallscheuer N."/>
            <person name="Luecker S."/>
            <person name="Lage O.M."/>
            <person name="Pohl T."/>
            <person name="Merkel B.J."/>
            <person name="Hornburger P."/>
            <person name="Mueller R.-W."/>
            <person name="Bruemmer F."/>
            <person name="Labrenz M."/>
            <person name="Spormann A.M."/>
            <person name="Op den Camp H."/>
            <person name="Overmann J."/>
            <person name="Amann R."/>
            <person name="Jetten M.S.M."/>
            <person name="Mascher T."/>
            <person name="Medema M.H."/>
            <person name="Devos D.P."/>
            <person name="Kaster A.-K."/>
            <person name="Ovreas L."/>
            <person name="Rohde M."/>
            <person name="Galperin M.Y."/>
            <person name="Jogler C."/>
        </authorList>
    </citation>
    <scope>NUCLEOTIDE SEQUENCE [LARGE SCALE GENOMIC DNA]</scope>
    <source>
        <strain evidence="2 3">Pan216</strain>
    </source>
</reference>
<evidence type="ECO:0000256" key="1">
    <source>
        <dbReference type="SAM" id="MobiDB-lite"/>
    </source>
</evidence>
<organism evidence="2 3">
    <name type="scientific">Kolteria novifilia</name>
    <dbReference type="NCBI Taxonomy" id="2527975"/>
    <lineage>
        <taxon>Bacteria</taxon>
        <taxon>Pseudomonadati</taxon>
        <taxon>Planctomycetota</taxon>
        <taxon>Planctomycetia</taxon>
        <taxon>Kolteriales</taxon>
        <taxon>Kolteriaceae</taxon>
        <taxon>Kolteria</taxon>
    </lineage>
</organism>